<evidence type="ECO:0000313" key="1">
    <source>
        <dbReference type="EMBL" id="BBO79956.1"/>
    </source>
</evidence>
<accession>A0A5K7ZG79</accession>
<dbReference type="KEGG" id="dov:DSCO28_05220"/>
<name>A0A5K7ZG79_9BACT</name>
<gene>
    <name evidence="1" type="ORF">DSCO28_05220</name>
</gene>
<proteinExistence type="predicted"/>
<organism evidence="1 2">
    <name type="scientific">Desulfosarcina ovata subsp. sediminis</name>
    <dbReference type="NCBI Taxonomy" id="885957"/>
    <lineage>
        <taxon>Bacteria</taxon>
        <taxon>Pseudomonadati</taxon>
        <taxon>Thermodesulfobacteriota</taxon>
        <taxon>Desulfobacteria</taxon>
        <taxon>Desulfobacterales</taxon>
        <taxon>Desulfosarcinaceae</taxon>
        <taxon>Desulfosarcina</taxon>
    </lineage>
</organism>
<dbReference type="AlphaFoldDB" id="A0A5K7ZG79"/>
<protein>
    <submittedName>
        <fullName evidence="1">Uncharacterized protein</fullName>
    </submittedName>
</protein>
<reference evidence="1 2" key="1">
    <citation type="submission" date="2019-11" db="EMBL/GenBank/DDBJ databases">
        <title>Comparative genomics of hydrocarbon-degrading Desulfosarcina strains.</title>
        <authorList>
            <person name="Watanabe M."/>
            <person name="Kojima H."/>
            <person name="Fukui M."/>
        </authorList>
    </citation>
    <scope>NUCLEOTIDE SEQUENCE [LARGE SCALE GENOMIC DNA]</scope>
    <source>
        <strain evidence="1 2">28bB2T</strain>
    </source>
</reference>
<evidence type="ECO:0000313" key="2">
    <source>
        <dbReference type="Proteomes" id="UP000425960"/>
    </source>
</evidence>
<sequence>MDRSYKKPYAALTGYHNRSVKTRPRSEKNVALILLVDWFHWFDGFAHALKRFSNQPNQSNKQIIDFPLKPQTTDIRIDVAIHTTLWSM</sequence>
<dbReference type="Proteomes" id="UP000425960">
    <property type="component" value="Chromosome"/>
</dbReference>
<dbReference type="EMBL" id="AP021876">
    <property type="protein sequence ID" value="BBO79956.1"/>
    <property type="molecule type" value="Genomic_DNA"/>
</dbReference>